<dbReference type="Pfam" id="PF00480">
    <property type="entry name" value="ROK"/>
    <property type="match status" value="1"/>
</dbReference>
<dbReference type="Proteomes" id="UP001596160">
    <property type="component" value="Unassembled WGS sequence"/>
</dbReference>
<evidence type="ECO:0000256" key="1">
    <source>
        <dbReference type="ARBA" id="ARBA00006479"/>
    </source>
</evidence>
<organism evidence="3 4">
    <name type="scientific">Streptomyces amakusaensis</name>
    <dbReference type="NCBI Taxonomy" id="67271"/>
    <lineage>
        <taxon>Bacteria</taxon>
        <taxon>Bacillati</taxon>
        <taxon>Actinomycetota</taxon>
        <taxon>Actinomycetes</taxon>
        <taxon>Kitasatosporales</taxon>
        <taxon>Streptomycetaceae</taxon>
        <taxon>Streptomyces</taxon>
    </lineage>
</organism>
<dbReference type="PANTHER" id="PTHR18964">
    <property type="entry name" value="ROK (REPRESSOR, ORF, KINASE) FAMILY"/>
    <property type="match status" value="1"/>
</dbReference>
<dbReference type="RefSeq" id="WP_344477531.1">
    <property type="nucleotide sequence ID" value="NZ_BAAASB010000008.1"/>
</dbReference>
<dbReference type="Gene3D" id="1.10.10.10">
    <property type="entry name" value="Winged helix-like DNA-binding domain superfamily/Winged helix DNA-binding domain"/>
    <property type="match status" value="1"/>
</dbReference>
<evidence type="ECO:0000256" key="2">
    <source>
        <dbReference type="SAM" id="MobiDB-lite"/>
    </source>
</evidence>
<gene>
    <name evidence="3" type="ORF">ACFPRH_10805</name>
</gene>
<dbReference type="InterPro" id="IPR036388">
    <property type="entry name" value="WH-like_DNA-bd_sf"/>
</dbReference>
<dbReference type="SUPFAM" id="SSF46785">
    <property type="entry name" value="Winged helix' DNA-binding domain"/>
    <property type="match status" value="1"/>
</dbReference>
<name>A0ABW0AEZ1_9ACTN</name>
<reference evidence="4" key="1">
    <citation type="journal article" date="2019" name="Int. J. Syst. Evol. Microbiol.">
        <title>The Global Catalogue of Microorganisms (GCM) 10K type strain sequencing project: providing services to taxonomists for standard genome sequencing and annotation.</title>
        <authorList>
            <consortium name="The Broad Institute Genomics Platform"/>
            <consortium name="The Broad Institute Genome Sequencing Center for Infectious Disease"/>
            <person name="Wu L."/>
            <person name="Ma J."/>
        </authorList>
    </citation>
    <scope>NUCLEOTIDE SEQUENCE [LARGE SCALE GENOMIC DNA]</scope>
    <source>
        <strain evidence="4">PCU 266</strain>
    </source>
</reference>
<dbReference type="SUPFAM" id="SSF53067">
    <property type="entry name" value="Actin-like ATPase domain"/>
    <property type="match status" value="1"/>
</dbReference>
<dbReference type="InterPro" id="IPR049874">
    <property type="entry name" value="ROK_cs"/>
</dbReference>
<comment type="similarity">
    <text evidence="1">Belongs to the ROK (NagC/XylR) family.</text>
</comment>
<dbReference type="Gene3D" id="3.30.420.40">
    <property type="match status" value="3"/>
</dbReference>
<keyword evidence="4" id="KW-1185">Reference proteome</keyword>
<evidence type="ECO:0000313" key="3">
    <source>
        <dbReference type="EMBL" id="MFC5152223.1"/>
    </source>
</evidence>
<proteinExistence type="inferred from homology"/>
<dbReference type="InterPro" id="IPR000600">
    <property type="entry name" value="ROK"/>
</dbReference>
<dbReference type="InterPro" id="IPR043129">
    <property type="entry name" value="ATPase_NBD"/>
</dbReference>
<dbReference type="PROSITE" id="PS01125">
    <property type="entry name" value="ROK"/>
    <property type="match status" value="1"/>
</dbReference>
<sequence length="384" mass="39251">MPRSEPTALTLLRRTHEAQVVELLRRLGALSRAELGRRTGLSRTALSSITGSLIGRGVVVTAPAAPARGTRGRGRPVDLLRLNPATGRCAGVDLGRGRVRAVVSNAAHEIIGSDSRPYPRRTSWEERTAIALELLDTVLGGGTDGLEGIGIGLYGPVGPATERASAAVRLFGERYGVPVLVDNNTRLAALAEAVHGAGAGTRHSVYVRLSHGVGGGLVVDGRLLRGAGGAAGEIGHVPADPRGPRCHCGGRGCLELYASLPAVEAAGGLGDDAAVERAGRLTGQVLAGLCNTLDPELIVVGGELAGCGERLLAPLEAELRARALPAVRQGLRITGERLGDSGGALGAIALVRQESPAPHLARQPYPSAARTDSDAGCTGPVVSG</sequence>
<dbReference type="EMBL" id="JBHSKP010000005">
    <property type="protein sequence ID" value="MFC5152223.1"/>
    <property type="molecule type" value="Genomic_DNA"/>
</dbReference>
<dbReference type="InterPro" id="IPR036390">
    <property type="entry name" value="WH_DNA-bd_sf"/>
</dbReference>
<protein>
    <submittedName>
        <fullName evidence="3">ROK family protein</fullName>
    </submittedName>
</protein>
<evidence type="ECO:0000313" key="4">
    <source>
        <dbReference type="Proteomes" id="UP001596160"/>
    </source>
</evidence>
<comment type="caution">
    <text evidence="3">The sequence shown here is derived from an EMBL/GenBank/DDBJ whole genome shotgun (WGS) entry which is preliminary data.</text>
</comment>
<feature type="region of interest" description="Disordered" evidence="2">
    <location>
        <begin position="358"/>
        <end position="384"/>
    </location>
</feature>
<dbReference type="PANTHER" id="PTHR18964:SF149">
    <property type="entry name" value="BIFUNCTIONAL UDP-N-ACETYLGLUCOSAMINE 2-EPIMERASE_N-ACETYLMANNOSAMINE KINASE"/>
    <property type="match status" value="1"/>
</dbReference>
<accession>A0ABW0AEZ1</accession>